<dbReference type="PROSITE" id="PS00028">
    <property type="entry name" value="ZINC_FINGER_C2H2_1"/>
    <property type="match status" value="10"/>
</dbReference>
<accession>A0ABM0KA49</accession>
<evidence type="ECO:0000259" key="10">
    <source>
        <dbReference type="PROSITE" id="PS50157"/>
    </source>
</evidence>
<dbReference type="SMART" id="SM00355">
    <property type="entry name" value="ZnF_C2H2"/>
    <property type="match status" value="10"/>
</dbReference>
<organism evidence="11 12">
    <name type="scientific">Aplysia californica</name>
    <name type="common">California sea hare</name>
    <dbReference type="NCBI Taxonomy" id="6500"/>
    <lineage>
        <taxon>Eukaryota</taxon>
        <taxon>Metazoa</taxon>
        <taxon>Spiralia</taxon>
        <taxon>Lophotrochozoa</taxon>
        <taxon>Mollusca</taxon>
        <taxon>Gastropoda</taxon>
        <taxon>Heterobranchia</taxon>
        <taxon>Euthyneura</taxon>
        <taxon>Tectipleura</taxon>
        <taxon>Aplysiida</taxon>
        <taxon>Aplysioidea</taxon>
        <taxon>Aplysiidae</taxon>
        <taxon>Aplysia</taxon>
    </lineage>
</organism>
<feature type="domain" description="C2H2-type" evidence="10">
    <location>
        <begin position="471"/>
        <end position="498"/>
    </location>
</feature>
<feature type="domain" description="C2H2-type" evidence="10">
    <location>
        <begin position="499"/>
        <end position="526"/>
    </location>
</feature>
<evidence type="ECO:0000256" key="7">
    <source>
        <dbReference type="ARBA" id="ARBA00023242"/>
    </source>
</evidence>
<dbReference type="InterPro" id="IPR036236">
    <property type="entry name" value="Znf_C2H2_sf"/>
</dbReference>
<feature type="region of interest" description="Disordered" evidence="9">
    <location>
        <begin position="193"/>
        <end position="265"/>
    </location>
</feature>
<feature type="domain" description="C2H2-type" evidence="10">
    <location>
        <begin position="611"/>
        <end position="638"/>
    </location>
</feature>
<dbReference type="PANTHER" id="PTHR24404">
    <property type="entry name" value="ZINC FINGER PROTEIN"/>
    <property type="match status" value="1"/>
</dbReference>
<keyword evidence="2" id="KW-0479">Metal-binding</keyword>
<dbReference type="PANTHER" id="PTHR24404:SF114">
    <property type="entry name" value="KLUMPFUSS, ISOFORM B-RELATED"/>
    <property type="match status" value="1"/>
</dbReference>
<evidence type="ECO:0000256" key="5">
    <source>
        <dbReference type="ARBA" id="ARBA00022833"/>
    </source>
</evidence>
<evidence type="ECO:0000256" key="6">
    <source>
        <dbReference type="ARBA" id="ARBA00023125"/>
    </source>
</evidence>
<dbReference type="GeneID" id="101863479"/>
<feature type="domain" description="C2H2-type" evidence="10">
    <location>
        <begin position="583"/>
        <end position="610"/>
    </location>
</feature>
<keyword evidence="6" id="KW-0238">DNA-binding</keyword>
<evidence type="ECO:0000256" key="3">
    <source>
        <dbReference type="ARBA" id="ARBA00022737"/>
    </source>
</evidence>
<feature type="compositionally biased region" description="Basic and acidic residues" evidence="9">
    <location>
        <begin position="205"/>
        <end position="214"/>
    </location>
</feature>
<dbReference type="RefSeq" id="XP_005112604.1">
    <property type="nucleotide sequence ID" value="XM_005112547.3"/>
</dbReference>
<dbReference type="PROSITE" id="PS50157">
    <property type="entry name" value="ZINC_FINGER_C2H2_2"/>
    <property type="match status" value="10"/>
</dbReference>
<dbReference type="InterPro" id="IPR050589">
    <property type="entry name" value="Ikaros_C2H2-ZF"/>
</dbReference>
<name>A0ABM0KA49_APLCA</name>
<dbReference type="SUPFAM" id="SSF57667">
    <property type="entry name" value="beta-beta-alpha zinc fingers"/>
    <property type="match status" value="5"/>
</dbReference>
<dbReference type="Pfam" id="PF13894">
    <property type="entry name" value="zf-C2H2_4"/>
    <property type="match status" value="1"/>
</dbReference>
<feature type="domain" description="C2H2-type" evidence="10">
    <location>
        <begin position="639"/>
        <end position="666"/>
    </location>
</feature>
<gene>
    <name evidence="12" type="primary">LOC101863479</name>
</gene>
<evidence type="ECO:0000256" key="2">
    <source>
        <dbReference type="ARBA" id="ARBA00022723"/>
    </source>
</evidence>
<feature type="compositionally biased region" description="Basic and acidic residues" evidence="9">
    <location>
        <begin position="401"/>
        <end position="412"/>
    </location>
</feature>
<keyword evidence="3" id="KW-0677">Repeat</keyword>
<dbReference type="Proteomes" id="UP000694888">
    <property type="component" value="Unplaced"/>
</dbReference>
<evidence type="ECO:0000313" key="11">
    <source>
        <dbReference type="Proteomes" id="UP000694888"/>
    </source>
</evidence>
<sequence>MDEPTDLSVGAVGLADGVHTKHEIDSPMSAGSVSEQTVEDSPNMKEEETYKSRSSPGVEGQQLSRNDGINHGALVMQMKPGIDGHDFETEIRLHQVSNEWVPSSKGSNKGAKNDQKTYKFTSDNDSGNSYFSLCQNVTGTMNTDSKNINGDCGQGKTQTLTDSSGELIQIVKTEPLSDCEDEVQPEVENFVKQEVSDLESPDFSEIGKTERQEVGDAEDQMCVDPTSGEDHISQAGKHQPQVSNSNSSCKNQSSNPVTPAAASSSSTLSAHPALLSLLERRVTSSGPAWNQDHNLSGVNDALTGGLKPAQEKLVQKRRDDILSCTLETKQTAHQRKVNNVLRDVAASGDVRAAVKSLDLQQPSAAENKQFMWSKSLIDTCHLYLIRSSAMKATAASDESEKDGREAVPKDVSDDNSSNGVVEDTYKVVKCCMSGRCHVENPAECSGKKESDSNCGGSGLNLSLPAVKEKPFTCDFCGKRFSCSGNLKSHRRTHTGEKPYPCDICDLRFARSTDLVRHRRTHLTEKPHKCDVCGECFAKVQELQRHYRRHTGEKPYKCDMCDFSCRKNKDLVLHRRKHTGEKPYKCEVCDVKFARRSYLVVHQRRHTGEKPFICDICDVGFAHKNTLQNHRRLHFGEKPYKCEICDAGFAQKSGLVCHKRKHTGEKPYICEMCNVGFAHKKNLQNHRQLHLGERPFKCEVCGEGFTNRSILQSHSRTHSLERPFLCDICGVGYKWKNTLKIHKMKHLKEKQKV</sequence>
<feature type="domain" description="C2H2-type" evidence="10">
    <location>
        <begin position="667"/>
        <end position="694"/>
    </location>
</feature>
<feature type="region of interest" description="Disordered" evidence="9">
    <location>
        <begin position="18"/>
        <end position="65"/>
    </location>
</feature>
<comment type="subcellular location">
    <subcellularLocation>
        <location evidence="1">Nucleus</location>
    </subcellularLocation>
</comment>
<reference evidence="12" key="1">
    <citation type="submission" date="2025-08" db="UniProtKB">
        <authorList>
            <consortium name="RefSeq"/>
        </authorList>
    </citation>
    <scope>IDENTIFICATION</scope>
</reference>
<dbReference type="Pfam" id="PF12874">
    <property type="entry name" value="zf-met"/>
    <property type="match status" value="1"/>
</dbReference>
<feature type="compositionally biased region" description="Low complexity" evidence="9">
    <location>
        <begin position="243"/>
        <end position="265"/>
    </location>
</feature>
<feature type="compositionally biased region" description="Basic and acidic residues" evidence="9">
    <location>
        <begin position="42"/>
        <end position="51"/>
    </location>
</feature>
<feature type="domain" description="C2H2-type" evidence="10">
    <location>
        <begin position="695"/>
        <end position="722"/>
    </location>
</feature>
<evidence type="ECO:0000256" key="9">
    <source>
        <dbReference type="SAM" id="MobiDB-lite"/>
    </source>
</evidence>
<dbReference type="Pfam" id="PF00096">
    <property type="entry name" value="zf-C2H2"/>
    <property type="match status" value="5"/>
</dbReference>
<evidence type="ECO:0000256" key="8">
    <source>
        <dbReference type="PROSITE-ProRule" id="PRU00042"/>
    </source>
</evidence>
<keyword evidence="4 8" id="KW-0863">Zinc-finger</keyword>
<keyword evidence="7" id="KW-0539">Nucleus</keyword>
<feature type="region of interest" description="Disordered" evidence="9">
    <location>
        <begin position="393"/>
        <end position="418"/>
    </location>
</feature>
<evidence type="ECO:0000313" key="12">
    <source>
        <dbReference type="RefSeq" id="XP_005112604.1"/>
    </source>
</evidence>
<evidence type="ECO:0000256" key="4">
    <source>
        <dbReference type="ARBA" id="ARBA00022771"/>
    </source>
</evidence>
<dbReference type="Gene3D" id="3.30.160.60">
    <property type="entry name" value="Classic Zinc Finger"/>
    <property type="match status" value="10"/>
</dbReference>
<keyword evidence="11" id="KW-1185">Reference proteome</keyword>
<dbReference type="InterPro" id="IPR013087">
    <property type="entry name" value="Znf_C2H2_type"/>
</dbReference>
<proteinExistence type="predicted"/>
<feature type="domain" description="C2H2-type" evidence="10">
    <location>
        <begin position="555"/>
        <end position="582"/>
    </location>
</feature>
<feature type="compositionally biased region" description="Polar residues" evidence="9">
    <location>
        <begin position="29"/>
        <end position="40"/>
    </location>
</feature>
<evidence type="ECO:0000256" key="1">
    <source>
        <dbReference type="ARBA" id="ARBA00004123"/>
    </source>
</evidence>
<feature type="domain" description="C2H2-type" evidence="10">
    <location>
        <begin position="723"/>
        <end position="750"/>
    </location>
</feature>
<keyword evidence="5" id="KW-0862">Zinc</keyword>
<protein>
    <submittedName>
        <fullName evidence="12">Zinc finger protein 37 homolog</fullName>
    </submittedName>
</protein>
<feature type="domain" description="C2H2-type" evidence="10">
    <location>
        <begin position="527"/>
        <end position="554"/>
    </location>
</feature>